<gene>
    <name evidence="2" type="ORF">BSAL_05845</name>
</gene>
<protein>
    <recommendedName>
        <fullName evidence="1">B30.2/SPRY domain-containing protein</fullName>
    </recommendedName>
</protein>
<evidence type="ECO:0000259" key="1">
    <source>
        <dbReference type="PROSITE" id="PS50188"/>
    </source>
</evidence>
<organism evidence="2 3">
    <name type="scientific">Bodo saltans</name>
    <name type="common">Flagellated protozoan</name>
    <dbReference type="NCBI Taxonomy" id="75058"/>
    <lineage>
        <taxon>Eukaryota</taxon>
        <taxon>Discoba</taxon>
        <taxon>Euglenozoa</taxon>
        <taxon>Kinetoplastea</taxon>
        <taxon>Metakinetoplastina</taxon>
        <taxon>Eubodonida</taxon>
        <taxon>Bodonidae</taxon>
        <taxon>Bodo</taxon>
    </lineage>
</organism>
<evidence type="ECO:0000313" key="3">
    <source>
        <dbReference type="Proteomes" id="UP000051952"/>
    </source>
</evidence>
<evidence type="ECO:0000313" key="2">
    <source>
        <dbReference type="EMBL" id="CUG78864.1"/>
    </source>
</evidence>
<feature type="domain" description="B30.2/SPRY" evidence="1">
    <location>
        <begin position="1"/>
        <end position="166"/>
    </location>
</feature>
<dbReference type="InterPro" id="IPR001870">
    <property type="entry name" value="B30.2/SPRY"/>
</dbReference>
<dbReference type="AlphaFoldDB" id="A0A0S4J9U7"/>
<dbReference type="VEuPathDB" id="TriTrypDB:BSAL_05845"/>
<dbReference type="OrthoDB" id="268520at2759"/>
<reference evidence="3" key="1">
    <citation type="submission" date="2015-09" db="EMBL/GenBank/DDBJ databases">
        <authorList>
            <consortium name="Pathogen Informatics"/>
        </authorList>
    </citation>
    <scope>NUCLEOTIDE SEQUENCE [LARGE SCALE GENOMIC DNA]</scope>
    <source>
        <strain evidence="3">Lake Konstanz</strain>
    </source>
</reference>
<dbReference type="InterPro" id="IPR043136">
    <property type="entry name" value="B30.2/SPRY_sf"/>
</dbReference>
<dbReference type="EMBL" id="CYKH01001025">
    <property type="protein sequence ID" value="CUG78864.1"/>
    <property type="molecule type" value="Genomic_DNA"/>
</dbReference>
<dbReference type="SUPFAM" id="SSF49899">
    <property type="entry name" value="Concanavalin A-like lectins/glucanases"/>
    <property type="match status" value="1"/>
</dbReference>
<dbReference type="OMA" id="ANHQWAV"/>
<dbReference type="Gene3D" id="2.60.120.920">
    <property type="match status" value="1"/>
</dbReference>
<name>A0A0S4J9U7_BODSA</name>
<accession>A0A0S4J9U7</accession>
<dbReference type="PROSITE" id="PS50188">
    <property type="entry name" value="B302_SPRY"/>
    <property type="match status" value="1"/>
</dbReference>
<dbReference type="InterPro" id="IPR013320">
    <property type="entry name" value="ConA-like_dom_sf"/>
</dbReference>
<keyword evidence="3" id="KW-1185">Reference proteome</keyword>
<dbReference type="Proteomes" id="UP000051952">
    <property type="component" value="Unassembled WGS sequence"/>
</dbReference>
<sequence length="166" mass="18033">MGLQVFEIDVTTPHPGVVVGENGIISRETNGGWVTLRTTRPLSVDQRQWGVKILDQGEGNDGSGLMVGLLPRGLPQTVSSMGSKYISELGGWCISRAGESYGTWKCDRLPFATGSVLEFDLDMSTKTLYVVCGKDRAVAHLPGLTEDDAVYPAVSMYYLNQKVTFV</sequence>
<proteinExistence type="predicted"/>